<name>A0A8K0WJQ3_9HYPO</name>
<dbReference type="EMBL" id="JAGPNK010000030">
    <property type="protein sequence ID" value="KAH7303683.1"/>
    <property type="molecule type" value="Genomic_DNA"/>
</dbReference>
<dbReference type="InterPro" id="IPR006073">
    <property type="entry name" value="GTP-bd"/>
</dbReference>
<feature type="non-terminal residue" evidence="2">
    <location>
        <position position="1"/>
    </location>
</feature>
<dbReference type="CDD" id="cd00882">
    <property type="entry name" value="Ras_like_GTPase"/>
    <property type="match status" value="1"/>
</dbReference>
<dbReference type="Pfam" id="PF01926">
    <property type="entry name" value="MMR_HSR1"/>
    <property type="match status" value="1"/>
</dbReference>
<feature type="domain" description="G" evidence="1">
    <location>
        <begin position="1"/>
        <end position="63"/>
    </location>
</feature>
<dbReference type="OrthoDB" id="8954335at2759"/>
<dbReference type="Proteomes" id="UP000813444">
    <property type="component" value="Unassembled WGS sequence"/>
</dbReference>
<evidence type="ECO:0000313" key="3">
    <source>
        <dbReference type="Proteomes" id="UP000813444"/>
    </source>
</evidence>
<protein>
    <recommendedName>
        <fullName evidence="1">G domain-containing protein</fullName>
    </recommendedName>
</protein>
<dbReference type="AlphaFoldDB" id="A0A8K0WJQ3"/>
<dbReference type="InterPro" id="IPR027417">
    <property type="entry name" value="P-loop_NTPase"/>
</dbReference>
<evidence type="ECO:0000259" key="1">
    <source>
        <dbReference type="Pfam" id="PF01926"/>
    </source>
</evidence>
<accession>A0A8K0WJQ3</accession>
<evidence type="ECO:0000313" key="2">
    <source>
        <dbReference type="EMBL" id="KAH7303683.1"/>
    </source>
</evidence>
<feature type="non-terminal residue" evidence="2">
    <location>
        <position position="213"/>
    </location>
</feature>
<sequence>VMGPTGSGKSSFIARVTGRGDAVVGHGLRSETSEVTPHSVTIGSRRITLIDTPGFDDTVMNDMDVLDQIGDWLGDKYQQGELLTGILYLHPAHLPRMSGSAMRNLEMFKSLCGKENLNRVVLGMTFWDRVDRQLGEARRKELSSRSDFWANMIRQGSVIHVLSTDPGQSKQLVLDMASKGGSLGPLQIQRELVDEGKYVDKTSAGHVVGGELE</sequence>
<reference evidence="2" key="1">
    <citation type="journal article" date="2021" name="Nat. Commun.">
        <title>Genetic determinants of endophytism in the Arabidopsis root mycobiome.</title>
        <authorList>
            <person name="Mesny F."/>
            <person name="Miyauchi S."/>
            <person name="Thiergart T."/>
            <person name="Pickel B."/>
            <person name="Atanasova L."/>
            <person name="Karlsson M."/>
            <person name="Huettel B."/>
            <person name="Barry K.W."/>
            <person name="Haridas S."/>
            <person name="Chen C."/>
            <person name="Bauer D."/>
            <person name="Andreopoulos W."/>
            <person name="Pangilinan J."/>
            <person name="LaButti K."/>
            <person name="Riley R."/>
            <person name="Lipzen A."/>
            <person name="Clum A."/>
            <person name="Drula E."/>
            <person name="Henrissat B."/>
            <person name="Kohler A."/>
            <person name="Grigoriev I.V."/>
            <person name="Martin F.M."/>
            <person name="Hacquard S."/>
        </authorList>
    </citation>
    <scope>NUCLEOTIDE SEQUENCE</scope>
    <source>
        <strain evidence="2">MPI-CAGE-CH-0235</strain>
    </source>
</reference>
<gene>
    <name evidence="2" type="ORF">B0I35DRAFT_323830</name>
</gene>
<dbReference type="Gene3D" id="3.40.50.300">
    <property type="entry name" value="P-loop containing nucleotide triphosphate hydrolases"/>
    <property type="match status" value="1"/>
</dbReference>
<proteinExistence type="predicted"/>
<keyword evidence="3" id="KW-1185">Reference proteome</keyword>
<comment type="caution">
    <text evidence="2">The sequence shown here is derived from an EMBL/GenBank/DDBJ whole genome shotgun (WGS) entry which is preliminary data.</text>
</comment>
<dbReference type="GO" id="GO:0005525">
    <property type="term" value="F:GTP binding"/>
    <property type="evidence" value="ECO:0007669"/>
    <property type="project" value="InterPro"/>
</dbReference>
<dbReference type="SUPFAM" id="SSF52540">
    <property type="entry name" value="P-loop containing nucleoside triphosphate hydrolases"/>
    <property type="match status" value="1"/>
</dbReference>
<organism evidence="2 3">
    <name type="scientific">Stachybotrys elegans</name>
    <dbReference type="NCBI Taxonomy" id="80388"/>
    <lineage>
        <taxon>Eukaryota</taxon>
        <taxon>Fungi</taxon>
        <taxon>Dikarya</taxon>
        <taxon>Ascomycota</taxon>
        <taxon>Pezizomycotina</taxon>
        <taxon>Sordariomycetes</taxon>
        <taxon>Hypocreomycetidae</taxon>
        <taxon>Hypocreales</taxon>
        <taxon>Stachybotryaceae</taxon>
        <taxon>Stachybotrys</taxon>
    </lineage>
</organism>